<sequence>MEDKIAMEPKVIAISPVSSSRQLVVAIKLIAERKVNTLILVDKVSLVAL</sequence>
<protein>
    <submittedName>
        <fullName evidence="1">Uncharacterized protein</fullName>
    </submittedName>
</protein>
<accession>A0A1W2CXY8</accession>
<dbReference type="EMBL" id="FWXI01000012">
    <property type="protein sequence ID" value="SMC90119.1"/>
    <property type="molecule type" value="Genomic_DNA"/>
</dbReference>
<organism evidence="1 2">
    <name type="scientific">Sporomusa malonica</name>
    <dbReference type="NCBI Taxonomy" id="112901"/>
    <lineage>
        <taxon>Bacteria</taxon>
        <taxon>Bacillati</taxon>
        <taxon>Bacillota</taxon>
        <taxon>Negativicutes</taxon>
        <taxon>Selenomonadales</taxon>
        <taxon>Sporomusaceae</taxon>
        <taxon>Sporomusa</taxon>
    </lineage>
</organism>
<dbReference type="AlphaFoldDB" id="A0A1W2CXY8"/>
<evidence type="ECO:0000313" key="1">
    <source>
        <dbReference type="EMBL" id="SMC90119.1"/>
    </source>
</evidence>
<name>A0A1W2CXY8_9FIRM</name>
<keyword evidence="2" id="KW-1185">Reference proteome</keyword>
<evidence type="ECO:0000313" key="2">
    <source>
        <dbReference type="Proteomes" id="UP000192738"/>
    </source>
</evidence>
<gene>
    <name evidence="1" type="ORF">SAMN04488500_112103</name>
</gene>
<reference evidence="1 2" key="1">
    <citation type="submission" date="2017-04" db="EMBL/GenBank/DDBJ databases">
        <authorList>
            <person name="Afonso C.L."/>
            <person name="Miller P.J."/>
            <person name="Scott M.A."/>
            <person name="Spackman E."/>
            <person name="Goraichik I."/>
            <person name="Dimitrov K.M."/>
            <person name="Suarez D.L."/>
            <person name="Swayne D.E."/>
        </authorList>
    </citation>
    <scope>NUCLEOTIDE SEQUENCE [LARGE SCALE GENOMIC DNA]</scope>
    <source>
        <strain evidence="1 2">DSM 5090</strain>
    </source>
</reference>
<dbReference type="STRING" id="112901.SAMN04488500_112103"/>
<proteinExistence type="predicted"/>
<dbReference type="Proteomes" id="UP000192738">
    <property type="component" value="Unassembled WGS sequence"/>
</dbReference>